<dbReference type="PANTHER" id="PTHR31328:SF2">
    <property type="entry name" value="BIOGENESIS OF LYSOSOME-RELATED ORGANELLES COMPLEX 1 SUBUNIT 6"/>
    <property type="match status" value="1"/>
</dbReference>
<dbReference type="EMBL" id="CAKOFQ010007768">
    <property type="protein sequence ID" value="CAH2007819.1"/>
    <property type="molecule type" value="Genomic_DNA"/>
</dbReference>
<accession>A0A9P0Q641</accession>
<dbReference type="Proteomes" id="UP001152888">
    <property type="component" value="Unassembled WGS sequence"/>
</dbReference>
<evidence type="ECO:0000256" key="1">
    <source>
        <dbReference type="SAM" id="Coils"/>
    </source>
</evidence>
<dbReference type="InterPro" id="IPR028119">
    <property type="entry name" value="Snapin/Pallidin/Snn1"/>
</dbReference>
<dbReference type="AlphaFoldDB" id="A0A9P0Q641"/>
<evidence type="ECO:0000313" key="4">
    <source>
        <dbReference type="Proteomes" id="UP001152888"/>
    </source>
</evidence>
<dbReference type="PANTHER" id="PTHR31328">
    <property type="entry name" value="BIOGENESIS OF LYSOSOME-RELATED ORGANELLES COMPLEX 1 SUBUNIT 6"/>
    <property type="match status" value="1"/>
</dbReference>
<evidence type="ECO:0000313" key="3">
    <source>
        <dbReference type="EMBL" id="CAH2007819.1"/>
    </source>
</evidence>
<dbReference type="GO" id="GO:0030133">
    <property type="term" value="C:transport vesicle"/>
    <property type="evidence" value="ECO:0007669"/>
    <property type="project" value="TreeGrafter"/>
</dbReference>
<sequence length="154" mass="17654">MSDNKNNPYERSVDNLSEGLLQNIQPSLERIEKQLKELNAKQDAIVTQIHDENLTLAQTQFSPELQDMFRTMAAYHNKLLSIKKDMKQLHDRGNRLKKRAANIKEVKEKALMAKIQKDIELKREQELIGKGSGSVSSLKMDHSSSMHQNKQSPT</sequence>
<feature type="compositionally biased region" description="Polar residues" evidence="2">
    <location>
        <begin position="145"/>
        <end position="154"/>
    </location>
</feature>
<evidence type="ECO:0000256" key="2">
    <source>
        <dbReference type="SAM" id="MobiDB-lite"/>
    </source>
</evidence>
<reference evidence="3" key="1">
    <citation type="submission" date="2022-03" db="EMBL/GenBank/DDBJ databases">
        <authorList>
            <person name="Sayadi A."/>
        </authorList>
    </citation>
    <scope>NUCLEOTIDE SEQUENCE</scope>
</reference>
<organism evidence="3 4">
    <name type="scientific">Acanthoscelides obtectus</name>
    <name type="common">Bean weevil</name>
    <name type="synonym">Bruchus obtectus</name>
    <dbReference type="NCBI Taxonomy" id="200917"/>
    <lineage>
        <taxon>Eukaryota</taxon>
        <taxon>Metazoa</taxon>
        <taxon>Ecdysozoa</taxon>
        <taxon>Arthropoda</taxon>
        <taxon>Hexapoda</taxon>
        <taxon>Insecta</taxon>
        <taxon>Pterygota</taxon>
        <taxon>Neoptera</taxon>
        <taxon>Endopterygota</taxon>
        <taxon>Coleoptera</taxon>
        <taxon>Polyphaga</taxon>
        <taxon>Cucujiformia</taxon>
        <taxon>Chrysomeloidea</taxon>
        <taxon>Chrysomelidae</taxon>
        <taxon>Bruchinae</taxon>
        <taxon>Bruchini</taxon>
        <taxon>Acanthoscelides</taxon>
    </lineage>
</organism>
<name>A0A9P0Q641_ACAOB</name>
<feature type="coiled-coil region" evidence="1">
    <location>
        <begin position="21"/>
        <end position="48"/>
    </location>
</feature>
<keyword evidence="1" id="KW-0175">Coiled coil</keyword>
<evidence type="ECO:0008006" key="5">
    <source>
        <dbReference type="Google" id="ProtNLM"/>
    </source>
</evidence>
<protein>
    <recommendedName>
        <fullName evidence="5">Biogenesis of lysosome-related organelles complex 1 subunit 6</fullName>
    </recommendedName>
</protein>
<dbReference type="GO" id="GO:0031083">
    <property type="term" value="C:BLOC-1 complex"/>
    <property type="evidence" value="ECO:0007669"/>
    <property type="project" value="TreeGrafter"/>
</dbReference>
<dbReference type="OrthoDB" id="19659at2759"/>
<keyword evidence="4" id="KW-1185">Reference proteome</keyword>
<feature type="region of interest" description="Disordered" evidence="2">
    <location>
        <begin position="130"/>
        <end position="154"/>
    </location>
</feature>
<proteinExistence type="predicted"/>
<comment type="caution">
    <text evidence="3">The sequence shown here is derived from an EMBL/GenBank/DDBJ whole genome shotgun (WGS) entry which is preliminary data.</text>
</comment>
<dbReference type="Pfam" id="PF14712">
    <property type="entry name" value="Snapin_Pallidin"/>
    <property type="match status" value="1"/>
</dbReference>
<gene>
    <name evidence="3" type="ORF">ACAOBT_LOCUS29862</name>
</gene>